<dbReference type="InterPro" id="IPR013325">
    <property type="entry name" value="RNA_pol_sigma_r2"/>
</dbReference>
<dbReference type="SUPFAM" id="SSF88659">
    <property type="entry name" value="Sigma3 and sigma4 domains of RNA polymerase sigma factors"/>
    <property type="match status" value="1"/>
</dbReference>
<dbReference type="InterPro" id="IPR013249">
    <property type="entry name" value="RNA_pol_sigma70_r4_t2"/>
</dbReference>
<comment type="similarity">
    <text evidence="1">Belongs to the sigma-70 factor family. ECF subfamily.</text>
</comment>
<dbReference type="EMBL" id="JAVREJ010000017">
    <property type="protein sequence ID" value="MDT0352187.1"/>
    <property type="molecule type" value="Genomic_DNA"/>
</dbReference>
<comment type="caution">
    <text evidence="7">The sequence shown here is derived from an EMBL/GenBank/DDBJ whole genome shotgun (WGS) entry which is preliminary data.</text>
</comment>
<dbReference type="InterPro" id="IPR039425">
    <property type="entry name" value="RNA_pol_sigma-70-like"/>
</dbReference>
<dbReference type="InterPro" id="IPR007627">
    <property type="entry name" value="RNA_pol_sigma70_r2"/>
</dbReference>
<evidence type="ECO:0000313" key="7">
    <source>
        <dbReference type="EMBL" id="MDT0352187.1"/>
    </source>
</evidence>
<dbReference type="PANTHER" id="PTHR43133">
    <property type="entry name" value="RNA POLYMERASE ECF-TYPE SIGMA FACTO"/>
    <property type="match status" value="1"/>
</dbReference>
<dbReference type="Gene3D" id="1.10.10.10">
    <property type="entry name" value="Winged helix-like DNA-binding domain superfamily/Winged helix DNA-binding domain"/>
    <property type="match status" value="1"/>
</dbReference>
<name>A0ABU2NE05_9PSEU</name>
<dbReference type="Pfam" id="PF08281">
    <property type="entry name" value="Sigma70_r4_2"/>
    <property type="match status" value="1"/>
</dbReference>
<dbReference type="InterPro" id="IPR036388">
    <property type="entry name" value="WH-like_DNA-bd_sf"/>
</dbReference>
<evidence type="ECO:0000313" key="8">
    <source>
        <dbReference type="Proteomes" id="UP001183202"/>
    </source>
</evidence>
<dbReference type="Gene3D" id="1.10.1740.10">
    <property type="match status" value="1"/>
</dbReference>
<evidence type="ECO:0000259" key="5">
    <source>
        <dbReference type="Pfam" id="PF04542"/>
    </source>
</evidence>
<dbReference type="Proteomes" id="UP001183202">
    <property type="component" value="Unassembled WGS sequence"/>
</dbReference>
<keyword evidence="2" id="KW-0805">Transcription regulation</keyword>
<gene>
    <name evidence="7" type="ORF">RM445_21895</name>
</gene>
<evidence type="ECO:0000256" key="2">
    <source>
        <dbReference type="ARBA" id="ARBA00023015"/>
    </source>
</evidence>
<dbReference type="PANTHER" id="PTHR43133:SF66">
    <property type="entry name" value="ECF RNA POLYMERASE SIGMA FACTOR SIGK"/>
    <property type="match status" value="1"/>
</dbReference>
<dbReference type="InterPro" id="IPR014284">
    <property type="entry name" value="RNA_pol_sigma-70_dom"/>
</dbReference>
<protein>
    <submittedName>
        <fullName evidence="7">RNA polymerase sigma factor</fullName>
    </submittedName>
</protein>
<keyword evidence="4" id="KW-0804">Transcription</keyword>
<organism evidence="7 8">
    <name type="scientific">Pseudonocardia charpentierae</name>
    <dbReference type="NCBI Taxonomy" id="3075545"/>
    <lineage>
        <taxon>Bacteria</taxon>
        <taxon>Bacillati</taxon>
        <taxon>Actinomycetota</taxon>
        <taxon>Actinomycetes</taxon>
        <taxon>Pseudonocardiales</taxon>
        <taxon>Pseudonocardiaceae</taxon>
        <taxon>Pseudonocardia</taxon>
    </lineage>
</organism>
<dbReference type="Pfam" id="PF04542">
    <property type="entry name" value="Sigma70_r2"/>
    <property type="match status" value="1"/>
</dbReference>
<dbReference type="SUPFAM" id="SSF88946">
    <property type="entry name" value="Sigma2 domain of RNA polymerase sigma factors"/>
    <property type="match status" value="1"/>
</dbReference>
<evidence type="ECO:0000259" key="6">
    <source>
        <dbReference type="Pfam" id="PF08281"/>
    </source>
</evidence>
<reference evidence="8" key="1">
    <citation type="submission" date="2023-07" db="EMBL/GenBank/DDBJ databases">
        <title>30 novel species of actinomycetes from the DSMZ collection.</title>
        <authorList>
            <person name="Nouioui I."/>
        </authorList>
    </citation>
    <scope>NUCLEOTIDE SEQUENCE [LARGE SCALE GENOMIC DNA]</scope>
    <source>
        <strain evidence="8">DSM 45834</strain>
    </source>
</reference>
<evidence type="ECO:0000256" key="3">
    <source>
        <dbReference type="ARBA" id="ARBA00023082"/>
    </source>
</evidence>
<sequence length="231" mass="25044">MRAGPVQTVVVPGPRRTVEDDDEQVSGRTTGELTAELADALHRARQGDEEGFVVLYRDLQPRLLRYATVLVGWDSAGDVTGEAWLQITRDLHTFTGDLDRFRGWAAKIVHNRAIDLCRANARRPTVALDAGADRGYPDEPPGDRDAATAVLDELSTRKALALIAGLPRDQAQAVLLRAVVGLDAQTAGAVLGKRAGAVRVAAHRGLKRLARQVRYDDEEGRWTLVSPGPTS</sequence>
<evidence type="ECO:0000256" key="4">
    <source>
        <dbReference type="ARBA" id="ARBA00023163"/>
    </source>
</evidence>
<accession>A0ABU2NE05</accession>
<evidence type="ECO:0000256" key="1">
    <source>
        <dbReference type="ARBA" id="ARBA00010641"/>
    </source>
</evidence>
<proteinExistence type="inferred from homology"/>
<feature type="domain" description="RNA polymerase sigma-70 region 2" evidence="5">
    <location>
        <begin position="55"/>
        <end position="123"/>
    </location>
</feature>
<keyword evidence="3" id="KW-0731">Sigma factor</keyword>
<dbReference type="RefSeq" id="WP_311558697.1">
    <property type="nucleotide sequence ID" value="NZ_JAVREJ010000017.1"/>
</dbReference>
<dbReference type="NCBIfam" id="TIGR02937">
    <property type="entry name" value="sigma70-ECF"/>
    <property type="match status" value="1"/>
</dbReference>
<keyword evidence="8" id="KW-1185">Reference proteome</keyword>
<feature type="domain" description="RNA polymerase sigma factor 70 region 4 type 2" evidence="6">
    <location>
        <begin position="159"/>
        <end position="209"/>
    </location>
</feature>
<dbReference type="InterPro" id="IPR013324">
    <property type="entry name" value="RNA_pol_sigma_r3/r4-like"/>
</dbReference>